<gene>
    <name evidence="4" type="ORF">IW249_005552</name>
</gene>
<dbReference type="CDD" id="cd07138">
    <property type="entry name" value="ALDH_CddD_SSP0762"/>
    <property type="match status" value="1"/>
</dbReference>
<comment type="similarity">
    <text evidence="1">Belongs to the aldehyde dehydrogenase family.</text>
</comment>
<feature type="domain" description="Aldehyde dehydrogenase" evidence="3">
    <location>
        <begin position="21"/>
        <end position="472"/>
    </location>
</feature>
<evidence type="ECO:0000256" key="2">
    <source>
        <dbReference type="ARBA" id="ARBA00023002"/>
    </source>
</evidence>
<organism evidence="4 5">
    <name type="scientific">Micromonospora vinacea</name>
    <dbReference type="NCBI Taxonomy" id="709878"/>
    <lineage>
        <taxon>Bacteria</taxon>
        <taxon>Bacillati</taxon>
        <taxon>Actinomycetota</taxon>
        <taxon>Actinomycetes</taxon>
        <taxon>Micromonosporales</taxon>
        <taxon>Micromonosporaceae</taxon>
        <taxon>Micromonospora</taxon>
    </lineage>
</organism>
<dbReference type="SUPFAM" id="SSF53720">
    <property type="entry name" value="ALDH-like"/>
    <property type="match status" value="1"/>
</dbReference>
<reference evidence="4 5" key="1">
    <citation type="submission" date="2020-11" db="EMBL/GenBank/DDBJ databases">
        <title>Sequencing the genomes of 1000 actinobacteria strains.</title>
        <authorList>
            <person name="Klenk H.-P."/>
        </authorList>
    </citation>
    <scope>NUCLEOTIDE SEQUENCE [LARGE SCALE GENOMIC DNA]</scope>
    <source>
        <strain evidence="4 5">DSM 101695</strain>
    </source>
</reference>
<evidence type="ECO:0000256" key="1">
    <source>
        <dbReference type="ARBA" id="ARBA00009986"/>
    </source>
</evidence>
<proteinExistence type="inferred from homology"/>
<sequence>MTPSTYTVAGHWIGGETVTGSAGTLPVVNPATGEVVAETPAGTAADVDRAVAAARAAFPAWSATTPQHRADVLRRLGAGLAARTEEIAQAITAEMGSPIGMSRTAQVAFPAAVVESIAGLADDFAWTEEVGNSLIVREPIGVVGAITPWNFPLQQIVSKLAPALLAGNTMVFKPSENAPLTARILAEVAAEAGVPAGVFNVVYGTGATVGEAISAHPDIDMISFTGSTRAGQRISAVAAATVKRVALELGGKGANIILDDADLPAAVERGVMMAFSNGGQVCGAWPRMLVPASRQDEAVALAVEAAKQYTVGDPGDETTRIGPLASETHRQKVVGYIERGIADGARLVFGGPERPEGLPVGAYVQPTIFADVDPTSAIAQEEIFGPVLTIIPYADEEEAVSIANGTLYGLTSGVFGEPEHALAIARRLRVGQVDVNAGHWNPLAPFGGYKHSGNGREFGRLGLEEFLETKSIQR</sequence>
<dbReference type="EMBL" id="JADOTY010000001">
    <property type="protein sequence ID" value="MBG6105138.1"/>
    <property type="molecule type" value="Genomic_DNA"/>
</dbReference>
<protein>
    <submittedName>
        <fullName evidence="4">Aldehyde dehydrogenase (NAD+)</fullName>
        <ecNumber evidence="4">1.2.1.3</ecNumber>
    </submittedName>
</protein>
<accession>A0ABS0K924</accession>
<dbReference type="InterPro" id="IPR015590">
    <property type="entry name" value="Aldehyde_DH_dom"/>
</dbReference>
<dbReference type="PANTHER" id="PTHR42804:SF1">
    <property type="entry name" value="ALDEHYDE DEHYDROGENASE-RELATED"/>
    <property type="match status" value="1"/>
</dbReference>
<dbReference type="Gene3D" id="3.40.309.10">
    <property type="entry name" value="Aldehyde Dehydrogenase, Chain A, domain 2"/>
    <property type="match status" value="1"/>
</dbReference>
<dbReference type="Proteomes" id="UP000631791">
    <property type="component" value="Unassembled WGS sequence"/>
</dbReference>
<evidence type="ECO:0000313" key="4">
    <source>
        <dbReference type="EMBL" id="MBG6105138.1"/>
    </source>
</evidence>
<dbReference type="RefSeq" id="WP_196923474.1">
    <property type="nucleotide sequence ID" value="NZ_JADOTY010000001.1"/>
</dbReference>
<comment type="caution">
    <text evidence="4">The sequence shown here is derived from an EMBL/GenBank/DDBJ whole genome shotgun (WGS) entry which is preliminary data.</text>
</comment>
<name>A0ABS0K924_9ACTN</name>
<dbReference type="Pfam" id="PF00171">
    <property type="entry name" value="Aldedh"/>
    <property type="match status" value="1"/>
</dbReference>
<dbReference type="InterPro" id="IPR016162">
    <property type="entry name" value="Ald_DH_N"/>
</dbReference>
<dbReference type="InterPro" id="IPR016163">
    <property type="entry name" value="Ald_DH_C"/>
</dbReference>
<dbReference type="Gene3D" id="3.40.605.10">
    <property type="entry name" value="Aldehyde Dehydrogenase, Chain A, domain 1"/>
    <property type="match status" value="1"/>
</dbReference>
<evidence type="ECO:0000259" key="3">
    <source>
        <dbReference type="Pfam" id="PF00171"/>
    </source>
</evidence>
<keyword evidence="2 4" id="KW-0560">Oxidoreductase</keyword>
<dbReference type="GO" id="GO:0004029">
    <property type="term" value="F:aldehyde dehydrogenase (NAD+) activity"/>
    <property type="evidence" value="ECO:0007669"/>
    <property type="project" value="UniProtKB-EC"/>
</dbReference>
<dbReference type="InterPro" id="IPR016161">
    <property type="entry name" value="Ald_DH/histidinol_DH"/>
</dbReference>
<keyword evidence="5" id="KW-1185">Reference proteome</keyword>
<dbReference type="PANTHER" id="PTHR42804">
    <property type="entry name" value="ALDEHYDE DEHYDROGENASE"/>
    <property type="match status" value="1"/>
</dbReference>
<evidence type="ECO:0000313" key="5">
    <source>
        <dbReference type="Proteomes" id="UP000631791"/>
    </source>
</evidence>
<dbReference type="EC" id="1.2.1.3" evidence="4"/>